<evidence type="ECO:0008006" key="6">
    <source>
        <dbReference type="Google" id="ProtNLM"/>
    </source>
</evidence>
<dbReference type="AlphaFoldDB" id="D3BID1"/>
<dbReference type="InterPro" id="IPR008928">
    <property type="entry name" value="6-hairpin_glycosidase_sf"/>
</dbReference>
<dbReference type="PANTHER" id="PTHR10412:SF10">
    <property type="entry name" value="GLYCOSYL HYDROLASE FAMILY 63 C-TERMINAL DOMAIN-CONTAINING PROTEIN"/>
    <property type="match status" value="1"/>
</dbReference>
<dbReference type="GO" id="GO:0004573">
    <property type="term" value="F:Glc3Man9GlcNAc2 oligosaccharide glucosidase activity"/>
    <property type="evidence" value="ECO:0007669"/>
    <property type="project" value="InterPro"/>
</dbReference>
<dbReference type="InterPro" id="IPR004888">
    <property type="entry name" value="Glycoside_hydrolase_63"/>
</dbReference>
<dbReference type="GO" id="GO:0009311">
    <property type="term" value="P:oligosaccharide metabolic process"/>
    <property type="evidence" value="ECO:0007669"/>
    <property type="project" value="InterPro"/>
</dbReference>
<dbReference type="FunCoup" id="D3BID1">
    <property type="interactions" value="2"/>
</dbReference>
<reference evidence="4 5" key="1">
    <citation type="journal article" date="2011" name="Genome Res.">
        <title>Phylogeny-wide analysis of social amoeba genomes highlights ancient origins for complex intercellular communication.</title>
        <authorList>
            <person name="Heidel A.J."/>
            <person name="Lawal H.M."/>
            <person name="Felder M."/>
            <person name="Schilde C."/>
            <person name="Helps N.R."/>
            <person name="Tunggal B."/>
            <person name="Rivero F."/>
            <person name="John U."/>
            <person name="Schleicher M."/>
            <person name="Eichinger L."/>
            <person name="Platzer M."/>
            <person name="Noegel A.A."/>
            <person name="Schaap P."/>
            <person name="Gloeckner G."/>
        </authorList>
    </citation>
    <scope>NUCLEOTIDE SEQUENCE [LARGE SCALE GENOMIC DNA]</scope>
    <source>
        <strain evidence="5">ATCC 26659 / Pp 5 / PN500</strain>
    </source>
</reference>
<gene>
    <name evidence="4" type="ORF">PPL_08500</name>
</gene>
<dbReference type="PANTHER" id="PTHR10412">
    <property type="entry name" value="MANNOSYL-OLIGOSACCHARIDE GLUCOSIDASE"/>
    <property type="match status" value="1"/>
</dbReference>
<evidence type="ECO:0000259" key="3">
    <source>
        <dbReference type="Pfam" id="PF22422"/>
    </source>
</evidence>
<sequence length="921" mass="107267">MEDIQPNESSEKYYKLLSPNAETQRLIDSLKRQSDWKSWGTYVSDREWSTVREDYSYDGNVWSYFTHDQARSRAYRWGEDAIGGFCNRFQNLCLGTAFWNHQDPIIKERLFGLTGPEGNHGEDVKEHYFYIDNTPTHSYAKMLYKYPQSEFPYERLVKENKNRSKSEPEFELEDTGIFENDEYFDCFIEYAKASEEDILCRITVHNRGPKAAPITVLPHLWYRNTWSWGYNDRRPYMRALRPGVLIGEEVHIGKRYYASTDQQQSNNSSGNKSTTTNNSGSGGQAWESPVRYMFTENDTNSERLFNWPNASPYVKDGINNAVIKGWDDVVNESSGTKVAAKFHRVLEPGQSYTVKVRFANYEFENPWLDFDQIFAARIHEADEFYNALHPENLSADLKLIQRQALAGLLWSKQFYHFGVQLWKHGDPSHPRANMNVVRNQHWDHFYANDVISMPDKWEYPWFAQWDLAAHVIPLVTVDMEWAKRQLILLTREWYMAPNGQLPAYEFQFSDVNPPIHAWATLEVYRYIHQKTGMKDTAFLEEIFHKLLLNFTWWVNRKDEHGNNIFEGGFLGLDNISVFDRSASIPGGGKLEQADGTAWMGLYSLNMLAISLELAQTNQAYESIATKFLEHFINIANSITHSGEEIGGRKGLWDDEEGFFFDSIITPNGISQQIKVYSLVGLIPLFAVDIMEQEVLDKLPRFKARLDWFVRYRPNLLTSMASFMVPGQEKRRLLSIVNKERLTKILTKMLDEEKFLSEVGIRSLSKQHQHPYEFNLMGQSNSIKYEPGESSSGMFGGNSSWRGPIWWPVQYLLIQSLKKYHMYYGDDFEIEFPTGSKNMMNLDQVQKELSQRLIDLFTTNEQGQRRFSKNKPLFEREHWKDYILFYEYFNGDNGLGLGASHQTGWTALVAKLIEEHVTSNKD</sequence>
<dbReference type="Proteomes" id="UP000001396">
    <property type="component" value="Unassembled WGS sequence"/>
</dbReference>
<evidence type="ECO:0000313" key="4">
    <source>
        <dbReference type="EMBL" id="EFA79031.1"/>
    </source>
</evidence>
<dbReference type="GeneID" id="31363979"/>
<dbReference type="InterPro" id="IPR012341">
    <property type="entry name" value="6hp_glycosidase-like_sf"/>
</dbReference>
<name>D3BID1_HETP5</name>
<dbReference type="Pfam" id="PF22422">
    <property type="entry name" value="MGH1-like_GH"/>
    <property type="match status" value="1"/>
</dbReference>
<protein>
    <recommendedName>
        <fullName evidence="6">Glycosyl hydrolase family 63 C-terminal domain-containing protein</fullName>
    </recommendedName>
</protein>
<evidence type="ECO:0000256" key="1">
    <source>
        <dbReference type="SAM" id="MobiDB-lite"/>
    </source>
</evidence>
<dbReference type="InterPro" id="IPR054491">
    <property type="entry name" value="MGH1-like_GH"/>
</dbReference>
<keyword evidence="5" id="KW-1185">Reference proteome</keyword>
<feature type="domain" description="Glycosyl hydrolase family 63 C-terminal" evidence="2">
    <location>
        <begin position="737"/>
        <end position="912"/>
    </location>
</feature>
<proteinExistence type="predicted"/>
<dbReference type="Pfam" id="PF03200">
    <property type="entry name" value="Glyco_hydro_63"/>
    <property type="match status" value="1"/>
</dbReference>
<dbReference type="OMA" id="ERTKYWK"/>
<dbReference type="STRING" id="670386.D3BID1"/>
<evidence type="ECO:0000259" key="2">
    <source>
        <dbReference type="Pfam" id="PF03200"/>
    </source>
</evidence>
<feature type="compositionally biased region" description="Low complexity" evidence="1">
    <location>
        <begin position="260"/>
        <end position="279"/>
    </location>
</feature>
<evidence type="ECO:0000313" key="5">
    <source>
        <dbReference type="Proteomes" id="UP000001396"/>
    </source>
</evidence>
<dbReference type="InterPro" id="IPR031335">
    <property type="entry name" value="Glyco_hydro_63_C"/>
</dbReference>
<dbReference type="RefSeq" id="XP_020431154.1">
    <property type="nucleotide sequence ID" value="XM_020579315.1"/>
</dbReference>
<dbReference type="InParanoid" id="D3BID1"/>
<organism evidence="4 5">
    <name type="scientific">Heterostelium pallidum (strain ATCC 26659 / Pp 5 / PN500)</name>
    <name type="common">Cellular slime mold</name>
    <name type="synonym">Polysphondylium pallidum</name>
    <dbReference type="NCBI Taxonomy" id="670386"/>
    <lineage>
        <taxon>Eukaryota</taxon>
        <taxon>Amoebozoa</taxon>
        <taxon>Evosea</taxon>
        <taxon>Eumycetozoa</taxon>
        <taxon>Dictyostelia</taxon>
        <taxon>Acytosteliales</taxon>
        <taxon>Acytosteliaceae</taxon>
        <taxon>Heterostelium</taxon>
    </lineage>
</organism>
<accession>D3BID1</accession>
<feature type="region of interest" description="Disordered" evidence="1">
    <location>
        <begin position="260"/>
        <end position="286"/>
    </location>
</feature>
<dbReference type="SUPFAM" id="SSF48208">
    <property type="entry name" value="Six-hairpin glycosidases"/>
    <property type="match status" value="1"/>
</dbReference>
<dbReference type="Gene3D" id="1.50.10.10">
    <property type="match status" value="1"/>
</dbReference>
<dbReference type="EMBL" id="ADBJ01000037">
    <property type="protein sequence ID" value="EFA79031.1"/>
    <property type="molecule type" value="Genomic_DNA"/>
</dbReference>
<feature type="domain" description="Mannosylglycerate hydrolase MGH1-like glycoside hydrolase" evidence="3">
    <location>
        <begin position="459"/>
        <end position="698"/>
    </location>
</feature>
<comment type="caution">
    <text evidence="4">The sequence shown here is derived from an EMBL/GenBank/DDBJ whole genome shotgun (WGS) entry which is preliminary data.</text>
</comment>